<evidence type="ECO:0000313" key="2">
    <source>
        <dbReference type="EMBL" id="EOM77701.1"/>
    </source>
</evidence>
<dbReference type="Proteomes" id="UP000013525">
    <property type="component" value="Unassembled WGS sequence"/>
</dbReference>
<evidence type="ECO:0000313" key="3">
    <source>
        <dbReference type="Proteomes" id="UP000013525"/>
    </source>
</evidence>
<dbReference type="AlphaFoldDB" id="R7WQU8"/>
<sequence>MALVAAWSPDWSHGATVSESRPPHAPAAQKVGESGSVS</sequence>
<gene>
    <name evidence="2" type="ORF">Rrhod_0942</name>
</gene>
<proteinExistence type="predicted"/>
<organism evidence="2 3">
    <name type="scientific">Rhodococcus rhodnii LMG 5362</name>
    <dbReference type="NCBI Taxonomy" id="1273125"/>
    <lineage>
        <taxon>Bacteria</taxon>
        <taxon>Bacillati</taxon>
        <taxon>Actinomycetota</taxon>
        <taxon>Actinomycetes</taxon>
        <taxon>Mycobacteriales</taxon>
        <taxon>Nocardiaceae</taxon>
        <taxon>Rhodococcus</taxon>
    </lineage>
</organism>
<name>R7WQU8_9NOCA</name>
<keyword evidence="3" id="KW-1185">Reference proteome</keyword>
<protein>
    <submittedName>
        <fullName evidence="2">Uncharacterized protein</fullName>
    </submittedName>
</protein>
<comment type="caution">
    <text evidence="2">The sequence shown here is derived from an EMBL/GenBank/DDBJ whole genome shotgun (WGS) entry which is preliminary data.</text>
</comment>
<accession>R7WQU8</accession>
<reference evidence="2 3" key="1">
    <citation type="journal article" date="2013" name="Genome Announc.">
        <title>Draft Genome Sequence of Rhodococcus rhodnii Strain LMG5362, a Symbiont of Rhodnius prolixus (Hemiptera, Reduviidae, Triatominae), the Principle Vector of Trypanosoma cruzi.</title>
        <authorList>
            <person name="Pachebat J.A."/>
            <person name="van Keulen G."/>
            <person name="Whitten M.M."/>
            <person name="Girdwood S."/>
            <person name="Del Sol R."/>
            <person name="Dyson P.J."/>
            <person name="Facey P.D."/>
        </authorList>
    </citation>
    <scope>NUCLEOTIDE SEQUENCE [LARGE SCALE GENOMIC DNA]</scope>
    <source>
        <strain evidence="2 3">LMG 5362</strain>
    </source>
</reference>
<dbReference type="EMBL" id="APMY01000028">
    <property type="protein sequence ID" value="EOM77701.1"/>
    <property type="molecule type" value="Genomic_DNA"/>
</dbReference>
<evidence type="ECO:0000256" key="1">
    <source>
        <dbReference type="SAM" id="MobiDB-lite"/>
    </source>
</evidence>
<feature type="region of interest" description="Disordered" evidence="1">
    <location>
        <begin position="1"/>
        <end position="38"/>
    </location>
</feature>